<name>A0A1F7I9K2_9BACT</name>
<feature type="transmembrane region" description="Helical" evidence="5">
    <location>
        <begin position="31"/>
        <end position="49"/>
    </location>
</feature>
<gene>
    <name evidence="7" type="ORF">A3A74_01985</name>
</gene>
<evidence type="ECO:0000256" key="5">
    <source>
        <dbReference type="SAM" id="Phobius"/>
    </source>
</evidence>
<keyword evidence="2 5" id="KW-0812">Transmembrane</keyword>
<evidence type="ECO:0000256" key="3">
    <source>
        <dbReference type="ARBA" id="ARBA00022989"/>
    </source>
</evidence>
<comment type="caution">
    <text evidence="7">The sequence shown here is derived from an EMBL/GenBank/DDBJ whole genome shotgun (WGS) entry which is preliminary data.</text>
</comment>
<evidence type="ECO:0000256" key="4">
    <source>
        <dbReference type="ARBA" id="ARBA00023136"/>
    </source>
</evidence>
<feature type="domain" description="DUF202" evidence="6">
    <location>
        <begin position="27"/>
        <end position="81"/>
    </location>
</feature>
<evidence type="ECO:0000313" key="8">
    <source>
        <dbReference type="Proteomes" id="UP000179270"/>
    </source>
</evidence>
<evidence type="ECO:0000256" key="1">
    <source>
        <dbReference type="ARBA" id="ARBA00004127"/>
    </source>
</evidence>
<accession>A0A1F7I9K2</accession>
<reference evidence="7 8" key="1">
    <citation type="journal article" date="2016" name="Nat. Commun.">
        <title>Thousands of microbial genomes shed light on interconnected biogeochemical processes in an aquifer system.</title>
        <authorList>
            <person name="Anantharaman K."/>
            <person name="Brown C.T."/>
            <person name="Hug L.A."/>
            <person name="Sharon I."/>
            <person name="Castelle C.J."/>
            <person name="Probst A.J."/>
            <person name="Thomas B.C."/>
            <person name="Singh A."/>
            <person name="Wilkins M.J."/>
            <person name="Karaoz U."/>
            <person name="Brodie E.L."/>
            <person name="Williams K.H."/>
            <person name="Hubbard S.S."/>
            <person name="Banfield J.F."/>
        </authorList>
    </citation>
    <scope>NUCLEOTIDE SEQUENCE [LARGE SCALE GENOMIC DNA]</scope>
</reference>
<keyword evidence="3 5" id="KW-1133">Transmembrane helix</keyword>
<organism evidence="7 8">
    <name type="scientific">Candidatus Roizmanbacteria bacterium RIFCSPLOWO2_01_FULL_35_13</name>
    <dbReference type="NCBI Taxonomy" id="1802055"/>
    <lineage>
        <taxon>Bacteria</taxon>
        <taxon>Candidatus Roizmaniibacteriota</taxon>
    </lineage>
</organism>
<comment type="subcellular location">
    <subcellularLocation>
        <location evidence="1">Endomembrane system</location>
        <topology evidence="1">Multi-pass membrane protein</topology>
    </subcellularLocation>
</comment>
<dbReference type="InterPro" id="IPR003807">
    <property type="entry name" value="DUF202"/>
</dbReference>
<feature type="transmembrane region" description="Helical" evidence="5">
    <location>
        <begin position="55"/>
        <end position="76"/>
    </location>
</feature>
<keyword evidence="4 5" id="KW-0472">Membrane</keyword>
<sequence length="138" mass="15976">MDKSEHHIIKEALMRDYLASERTMMSVDRTFLSYVRTSLTLFIAGISLLKFFNTFFIHIVGWALIPAAIITFLLGVNRTLGMANNINQRATEDGYKIDFPQSIVRQHLYSLTIFVKNTLREIYRLFLPSAHHVPKNQT</sequence>
<dbReference type="GO" id="GO:0012505">
    <property type="term" value="C:endomembrane system"/>
    <property type="evidence" value="ECO:0007669"/>
    <property type="project" value="UniProtKB-SubCell"/>
</dbReference>
<dbReference type="Pfam" id="PF02656">
    <property type="entry name" value="DUF202"/>
    <property type="match status" value="1"/>
</dbReference>
<dbReference type="EMBL" id="MGAF01000038">
    <property type="protein sequence ID" value="OGK40036.1"/>
    <property type="molecule type" value="Genomic_DNA"/>
</dbReference>
<dbReference type="Proteomes" id="UP000179270">
    <property type="component" value="Unassembled WGS sequence"/>
</dbReference>
<proteinExistence type="predicted"/>
<evidence type="ECO:0000259" key="6">
    <source>
        <dbReference type="Pfam" id="PF02656"/>
    </source>
</evidence>
<protein>
    <recommendedName>
        <fullName evidence="6">DUF202 domain-containing protein</fullName>
    </recommendedName>
</protein>
<evidence type="ECO:0000313" key="7">
    <source>
        <dbReference type="EMBL" id="OGK40036.1"/>
    </source>
</evidence>
<evidence type="ECO:0000256" key="2">
    <source>
        <dbReference type="ARBA" id="ARBA00022692"/>
    </source>
</evidence>
<dbReference type="AlphaFoldDB" id="A0A1F7I9K2"/>